<reference evidence="1" key="1">
    <citation type="submission" date="2011-11" db="EMBL/GenBank/DDBJ databases">
        <title>Decoding the brain transcriptome of the Eastern honeybee (Apis cerana) based on pyrosequencing.</title>
        <authorList>
            <person name="Sun L."/>
            <person name="Zheng H."/>
            <person name="Wang Y."/>
            <person name="Xie X."/>
            <person name="Zhu Y."/>
            <person name="Gu W."/>
            <person name="Wang S."/>
        </authorList>
    </citation>
    <scope>NUCLEOTIDE SEQUENCE</scope>
    <source>
        <tissue evidence="1">Brain</tissue>
    </source>
</reference>
<dbReference type="EMBL" id="JR039634">
    <property type="protein sequence ID" value="AEY58787.1"/>
    <property type="molecule type" value="mRNA"/>
</dbReference>
<evidence type="ECO:0000313" key="1">
    <source>
        <dbReference type="EMBL" id="AEY58787.1"/>
    </source>
</evidence>
<gene>
    <name evidence="1" type="ORF">ACCB01400.2</name>
</gene>
<sequence length="68" mass="7631">MAGTNGDIFSVGKKIEKLTISGEESTKNEDDSENGKKLVPRLWGFETKELYKIAVNFYKGKSIILTVY</sequence>
<name>V9IDQ0_APICE</name>
<accession>V9IDQ0</accession>
<organism evidence="1">
    <name type="scientific">Apis cerana</name>
    <name type="common">Indian honeybee</name>
    <dbReference type="NCBI Taxonomy" id="7461"/>
    <lineage>
        <taxon>Eukaryota</taxon>
        <taxon>Metazoa</taxon>
        <taxon>Ecdysozoa</taxon>
        <taxon>Arthropoda</taxon>
        <taxon>Hexapoda</taxon>
        <taxon>Insecta</taxon>
        <taxon>Pterygota</taxon>
        <taxon>Neoptera</taxon>
        <taxon>Endopterygota</taxon>
        <taxon>Hymenoptera</taxon>
        <taxon>Apocrita</taxon>
        <taxon>Aculeata</taxon>
        <taxon>Apoidea</taxon>
        <taxon>Anthophila</taxon>
        <taxon>Apidae</taxon>
        <taxon>Apis</taxon>
    </lineage>
</organism>
<dbReference type="AlphaFoldDB" id="V9IDQ0"/>
<proteinExistence type="evidence at transcript level"/>
<protein>
    <submittedName>
        <fullName evidence="1">Uncharacterized protein</fullName>
    </submittedName>
</protein>